<dbReference type="GO" id="GO:0006665">
    <property type="term" value="P:sphingolipid metabolic process"/>
    <property type="evidence" value="ECO:0007669"/>
    <property type="project" value="TreeGrafter"/>
</dbReference>
<keyword evidence="9 10" id="KW-0472">Membrane</keyword>
<sequence>MPSLLFLIPTNAYKPNNHSCTGRTVTAIPKVPLHLEADQSCFRGRCMQLSMKLVYKAKGTKLEKIKRMVTGDDEYICINCCHPSSSLFLKYSDSGIRLTPCSNCGKPVDVYIEYDTVLVIIDLMLQYIEAYRHFLMNTSNRVFFIFFRMQFCHKLCIIFILCNAYSRWIRRRIISGNENAYDLEWEFYECLLQSLLEMASFMIVLTLISSHISTRLSLNKVLQAFCVGSYGNVFAVISIIWHLHLLWSYRVLTELFILISHIQAQRALYNITLTRSIIVVVIAAIISRSIGLLMDSSCFI</sequence>
<dbReference type="GO" id="GO:0032541">
    <property type="term" value="C:cortical endoplasmic reticulum"/>
    <property type="evidence" value="ECO:0007669"/>
    <property type="project" value="TreeGrafter"/>
</dbReference>
<accession>A0A1S0U3P0</accession>
<evidence type="ECO:0000256" key="2">
    <source>
        <dbReference type="ARBA" id="ARBA00009187"/>
    </source>
</evidence>
<dbReference type="KEGG" id="loa:LOAG_03861"/>
<evidence type="ECO:0000256" key="3">
    <source>
        <dbReference type="ARBA" id="ARBA00022448"/>
    </source>
</evidence>
<comment type="subcellular location">
    <subcellularLocation>
        <location evidence="1 10">Endoplasmic reticulum membrane</location>
        <topology evidence="1 10">Multi-pass membrane protein</topology>
    </subcellularLocation>
</comment>
<gene>
    <name evidence="11" type="ORF">LOAG_03861</name>
</gene>
<dbReference type="Pfam" id="PF04161">
    <property type="entry name" value="Arv1"/>
    <property type="match status" value="1"/>
</dbReference>
<keyword evidence="7 10" id="KW-0445">Lipid transport</keyword>
<feature type="transmembrane region" description="Helical" evidence="10">
    <location>
        <begin position="186"/>
        <end position="209"/>
    </location>
</feature>
<evidence type="ECO:0000256" key="5">
    <source>
        <dbReference type="ARBA" id="ARBA00022824"/>
    </source>
</evidence>
<feature type="transmembrane region" description="Helical" evidence="10">
    <location>
        <begin position="267"/>
        <end position="286"/>
    </location>
</feature>
<dbReference type="OrthoDB" id="2192830at2759"/>
<evidence type="ECO:0000256" key="8">
    <source>
        <dbReference type="ARBA" id="ARBA00023098"/>
    </source>
</evidence>
<evidence type="ECO:0000313" key="11">
    <source>
        <dbReference type="EMBL" id="EFO24623.2"/>
    </source>
</evidence>
<comment type="similarity">
    <text evidence="2 10">Belongs to the ARV1 family.</text>
</comment>
<dbReference type="InterPro" id="IPR007290">
    <property type="entry name" value="Arv1"/>
</dbReference>
<dbReference type="GO" id="GO:0005789">
    <property type="term" value="C:endoplasmic reticulum membrane"/>
    <property type="evidence" value="ECO:0007669"/>
    <property type="project" value="UniProtKB-SubCell"/>
</dbReference>
<keyword evidence="3 10" id="KW-0813">Transport</keyword>
<evidence type="ECO:0000256" key="9">
    <source>
        <dbReference type="ARBA" id="ARBA00023136"/>
    </source>
</evidence>
<keyword evidence="8 10" id="KW-0443">Lipid metabolism</keyword>
<protein>
    <recommendedName>
        <fullName evidence="10">Protein ARV</fullName>
    </recommendedName>
</protein>
<evidence type="ECO:0000256" key="10">
    <source>
        <dbReference type="RuleBase" id="RU368065"/>
    </source>
</evidence>
<dbReference type="GeneID" id="9941252"/>
<dbReference type="OMA" id="KLYWKVS"/>
<keyword evidence="5 10" id="KW-0256">Endoplasmic reticulum</keyword>
<dbReference type="GO" id="GO:0005794">
    <property type="term" value="C:Golgi apparatus"/>
    <property type="evidence" value="ECO:0007669"/>
    <property type="project" value="TreeGrafter"/>
</dbReference>
<dbReference type="EMBL" id="JH712453">
    <property type="protein sequence ID" value="EFO24623.2"/>
    <property type="molecule type" value="Genomic_DNA"/>
</dbReference>
<dbReference type="CTD" id="9941252"/>
<evidence type="ECO:0000256" key="6">
    <source>
        <dbReference type="ARBA" id="ARBA00022989"/>
    </source>
</evidence>
<reference evidence="11" key="1">
    <citation type="submission" date="2012-04" db="EMBL/GenBank/DDBJ databases">
        <title>The Genome Sequence of Loa loa.</title>
        <authorList>
            <consortium name="The Broad Institute Genome Sequencing Platform"/>
            <consortium name="Broad Institute Genome Sequencing Center for Infectious Disease"/>
            <person name="Nutman T.B."/>
            <person name="Fink D.L."/>
            <person name="Russ C."/>
            <person name="Young S."/>
            <person name="Zeng Q."/>
            <person name="Gargeya S."/>
            <person name="Alvarado L."/>
            <person name="Berlin A."/>
            <person name="Chapman S.B."/>
            <person name="Chen Z."/>
            <person name="Freedman E."/>
            <person name="Gellesch M."/>
            <person name="Goldberg J."/>
            <person name="Griggs A."/>
            <person name="Gujja S."/>
            <person name="Heilman E.R."/>
            <person name="Heiman D."/>
            <person name="Howarth C."/>
            <person name="Mehta T."/>
            <person name="Neiman D."/>
            <person name="Pearson M."/>
            <person name="Roberts A."/>
            <person name="Saif S."/>
            <person name="Shea T."/>
            <person name="Shenoy N."/>
            <person name="Sisk P."/>
            <person name="Stolte C."/>
            <person name="Sykes S."/>
            <person name="White J."/>
            <person name="Yandava C."/>
            <person name="Haas B."/>
            <person name="Henn M.R."/>
            <person name="Nusbaum C."/>
            <person name="Birren B."/>
        </authorList>
    </citation>
    <scope>NUCLEOTIDE SEQUENCE [LARGE SCALE GENOMIC DNA]</scope>
</reference>
<dbReference type="FunCoup" id="A0A1S0U3P0">
    <property type="interactions" value="2208"/>
</dbReference>
<keyword evidence="4 10" id="KW-0812">Transmembrane</keyword>
<dbReference type="RefSeq" id="XP_020303225.1">
    <property type="nucleotide sequence ID" value="XM_020446431.1"/>
</dbReference>
<dbReference type="InParanoid" id="A0A1S0U3P0"/>
<feature type="transmembrane region" description="Helical" evidence="10">
    <location>
        <begin position="221"/>
        <end position="247"/>
    </location>
</feature>
<dbReference type="GO" id="GO:0016125">
    <property type="term" value="P:sterol metabolic process"/>
    <property type="evidence" value="ECO:0007669"/>
    <property type="project" value="UniProtKB-UniRule"/>
</dbReference>
<feature type="transmembrane region" description="Helical" evidence="10">
    <location>
        <begin position="142"/>
        <end position="166"/>
    </location>
</feature>
<dbReference type="GO" id="GO:0097036">
    <property type="term" value="P:regulation of plasma membrane sterol distribution"/>
    <property type="evidence" value="ECO:0007669"/>
    <property type="project" value="UniProtKB-UniRule"/>
</dbReference>
<evidence type="ECO:0000256" key="1">
    <source>
        <dbReference type="ARBA" id="ARBA00004477"/>
    </source>
</evidence>
<evidence type="ECO:0000256" key="7">
    <source>
        <dbReference type="ARBA" id="ARBA00023055"/>
    </source>
</evidence>
<dbReference type="PANTHER" id="PTHR14467:SF0">
    <property type="entry name" value="PROTEIN ARV1"/>
    <property type="match status" value="1"/>
</dbReference>
<dbReference type="GO" id="GO:0032366">
    <property type="term" value="P:intracellular sterol transport"/>
    <property type="evidence" value="ECO:0007669"/>
    <property type="project" value="UniProtKB-UniRule"/>
</dbReference>
<dbReference type="PANTHER" id="PTHR14467">
    <property type="entry name" value="ARV1"/>
    <property type="match status" value="1"/>
</dbReference>
<name>A0A1S0U3P0_LOALO</name>
<proteinExistence type="inferred from homology"/>
<keyword evidence="6 10" id="KW-1133">Transmembrane helix</keyword>
<dbReference type="AlphaFoldDB" id="A0A1S0U3P0"/>
<comment type="function">
    <text evidence="10">Mediator of sterol homeostasis involved in sterol uptake, trafficking and distribution into membranes.</text>
</comment>
<evidence type="ECO:0000256" key="4">
    <source>
        <dbReference type="ARBA" id="ARBA00022692"/>
    </source>
</evidence>
<organism evidence="11">
    <name type="scientific">Loa loa</name>
    <name type="common">Eye worm</name>
    <name type="synonym">Filaria loa</name>
    <dbReference type="NCBI Taxonomy" id="7209"/>
    <lineage>
        <taxon>Eukaryota</taxon>
        <taxon>Metazoa</taxon>
        <taxon>Ecdysozoa</taxon>
        <taxon>Nematoda</taxon>
        <taxon>Chromadorea</taxon>
        <taxon>Rhabditida</taxon>
        <taxon>Spirurina</taxon>
        <taxon>Spiruromorpha</taxon>
        <taxon>Filarioidea</taxon>
        <taxon>Onchocercidae</taxon>
        <taxon>Loa</taxon>
    </lineage>
</organism>